<dbReference type="InterPro" id="IPR005674">
    <property type="entry name" value="CocE/Ser_esterase"/>
</dbReference>
<dbReference type="AlphaFoldDB" id="A0A930YEF8"/>
<dbReference type="SUPFAM" id="SSF49785">
    <property type="entry name" value="Galactose-binding domain-like"/>
    <property type="match status" value="1"/>
</dbReference>
<organism evidence="4 5">
    <name type="scientific">Nocardioides acrostichi</name>
    <dbReference type="NCBI Taxonomy" id="2784339"/>
    <lineage>
        <taxon>Bacteria</taxon>
        <taxon>Bacillati</taxon>
        <taxon>Actinomycetota</taxon>
        <taxon>Actinomycetes</taxon>
        <taxon>Propionibacteriales</taxon>
        <taxon>Nocardioidaceae</taxon>
        <taxon>Nocardioides</taxon>
    </lineage>
</organism>
<gene>
    <name evidence="4" type="ORF">ISG29_17310</name>
</gene>
<dbReference type="InterPro" id="IPR050585">
    <property type="entry name" value="Xaa-Pro_dipeptidyl-ppase/CocE"/>
</dbReference>
<accession>A0A930YEF8</accession>
<keyword evidence="1 4" id="KW-0378">Hydrolase</keyword>
<dbReference type="Proteomes" id="UP000656804">
    <property type="component" value="Unassembled WGS sequence"/>
</dbReference>
<dbReference type="Gene3D" id="1.10.3020.10">
    <property type="entry name" value="alpha-amino acid ester hydrolase ( Helical cap domain)"/>
    <property type="match status" value="1"/>
</dbReference>
<keyword evidence="5" id="KW-1185">Reference proteome</keyword>
<dbReference type="InterPro" id="IPR029058">
    <property type="entry name" value="AB_hydrolase_fold"/>
</dbReference>
<dbReference type="InterPro" id="IPR000383">
    <property type="entry name" value="Xaa-Pro-like_dom"/>
</dbReference>
<evidence type="ECO:0000256" key="2">
    <source>
        <dbReference type="SAM" id="MobiDB-lite"/>
    </source>
</evidence>
<dbReference type="GO" id="GO:0008239">
    <property type="term" value="F:dipeptidyl-peptidase activity"/>
    <property type="evidence" value="ECO:0007669"/>
    <property type="project" value="InterPro"/>
</dbReference>
<comment type="caution">
    <text evidence="4">The sequence shown here is derived from an EMBL/GenBank/DDBJ whole genome shotgun (WGS) entry which is preliminary data.</text>
</comment>
<evidence type="ECO:0000259" key="3">
    <source>
        <dbReference type="SMART" id="SM00939"/>
    </source>
</evidence>
<dbReference type="Pfam" id="PF02129">
    <property type="entry name" value="Peptidase_S15"/>
    <property type="match status" value="1"/>
</dbReference>
<sequence length="620" mass="67654">MEPQVHGVAMRDGVLLATDVYGAVDTPRPVVLERTPYGRRRARVSDQDRAGEPVPDPDENAARLVAAGYVVVRQDCRGRFDSEGVFVKYFNEGEDGADTVAWLVEQPWCDGRVLMTGVSYSAHAQTAAAPLTPRGLAGLFMDSGGLACAYDAGMRMGGAFELKQVTWALRHARTRRAGRPDDEPVVEPDRVRDWFRIFPWARGESPLRWSPEYEDYLYDQWAHDRFGPFWEHPAIHARGSYERFPDVPTFHVGSWYDPYVRSTIENFTALTAAHRSVSHLLMGPWTHGARTATHAGDVDFGPDAAFDTGLGCGYLEFRRRWFDAVTAQPEQPSGGDETSTLPPPVTYFVMGGGTGRRTAEGRLDHGGRWHTATQWPPAGCTPTTLDLTADNALAWPGSSTAMGRITFDFDPRDPVPTIGGQVTSGEPVMSGGAFDQRTDERSLTTSGASLPLSARHDVVSFRTPVLEHDVDVVGPVSAEVTVSTSAPDTDLTIKLVDEYPPSADYPEGFAMNITDGILRLRFHEGFDRPRLLEPGRRYTVRVIAPDTANRFAAGHRIRLDVSSSNFPRFDVNPNTGAPAGPTRTSQVARTTLHLGDGASRLMISLLDAGSVTGADGGVTG</sequence>
<reference evidence="4" key="1">
    <citation type="submission" date="2020-11" db="EMBL/GenBank/DDBJ databases">
        <title>Nocardioides sp. CBS4Y-1, whole genome shotgun sequence.</title>
        <authorList>
            <person name="Tuo L."/>
        </authorList>
    </citation>
    <scope>NUCLEOTIDE SEQUENCE</scope>
    <source>
        <strain evidence="4">CBS4Y-1</strain>
    </source>
</reference>
<feature type="domain" description="Xaa-Pro dipeptidyl-peptidase C-terminal" evidence="3">
    <location>
        <begin position="319"/>
        <end position="602"/>
    </location>
</feature>
<dbReference type="PANTHER" id="PTHR43056">
    <property type="entry name" value="PEPTIDASE S9 PROLYL OLIGOPEPTIDASE"/>
    <property type="match status" value="1"/>
</dbReference>
<evidence type="ECO:0000313" key="5">
    <source>
        <dbReference type="Proteomes" id="UP000656804"/>
    </source>
</evidence>
<feature type="region of interest" description="Disordered" evidence="2">
    <location>
        <begin position="37"/>
        <end position="58"/>
    </location>
</feature>
<dbReference type="Gene3D" id="3.40.50.1820">
    <property type="entry name" value="alpha/beta hydrolase"/>
    <property type="match status" value="1"/>
</dbReference>
<evidence type="ECO:0000256" key="1">
    <source>
        <dbReference type="ARBA" id="ARBA00022801"/>
    </source>
</evidence>
<evidence type="ECO:0000313" key="4">
    <source>
        <dbReference type="EMBL" id="MBF4163449.1"/>
    </source>
</evidence>
<name>A0A930YEF8_9ACTN</name>
<dbReference type="EMBL" id="JADIVZ010000012">
    <property type="protein sequence ID" value="MBF4163449.1"/>
    <property type="molecule type" value="Genomic_DNA"/>
</dbReference>
<dbReference type="PANTHER" id="PTHR43056:SF10">
    <property type="entry name" value="COCE_NOND FAMILY, PUTATIVE (AFU_ORTHOLOGUE AFUA_7G00600)-RELATED"/>
    <property type="match status" value="1"/>
</dbReference>
<dbReference type="NCBIfam" id="TIGR00976">
    <property type="entry name" value="CocE_NonD"/>
    <property type="match status" value="1"/>
</dbReference>
<protein>
    <submittedName>
        <fullName evidence="4">CocE/NonD family hydrolase</fullName>
    </submittedName>
</protein>
<dbReference type="InterPro" id="IPR013736">
    <property type="entry name" value="Xaa-Pro_dipept_C"/>
</dbReference>
<dbReference type="InterPro" id="IPR008979">
    <property type="entry name" value="Galactose-bd-like_sf"/>
</dbReference>
<dbReference type="SUPFAM" id="SSF53474">
    <property type="entry name" value="alpha/beta-Hydrolases"/>
    <property type="match status" value="1"/>
</dbReference>
<dbReference type="Pfam" id="PF08530">
    <property type="entry name" value="PepX_C"/>
    <property type="match status" value="1"/>
</dbReference>
<proteinExistence type="predicted"/>
<dbReference type="SMART" id="SM00939">
    <property type="entry name" value="PepX_C"/>
    <property type="match status" value="1"/>
</dbReference>
<dbReference type="RefSeq" id="WP_194504716.1">
    <property type="nucleotide sequence ID" value="NZ_JADIVZ010000012.1"/>
</dbReference>
<dbReference type="Gene3D" id="2.60.120.260">
    <property type="entry name" value="Galactose-binding domain-like"/>
    <property type="match status" value="1"/>
</dbReference>